<sequence length="404" mass="44446">MTFPHSLLAPFHRLSLASLVMDNPIWAGRVRRGVFSGSVQSQPRPLLLPRLHKFRDHEGRPTSRCPGFARRRVGHDPRPGPRRTRPERPAIGSELPSSRGGPRCLPGAAASLALPPFSLQGTGAEEKLGVGEDGDGRSTRTLLDGGSGESGFAAAAGFPVASDRALIAERLFTERTGRHWVPFQNFVDEHRLLSHFTVIFEECLGVHLDTCKELIEAEVAANPAIFEGREALNFEIKHVRSGTDTNTYNLVGLRLDPHENFVAGIHGDGLVYYPYQWCFAEDDCFDIGPWDCSDMHFGEHMTVEQCCNLVKAHVPLPDMNGNYLECYTDLPVGSESNPIDYSRVLIHVDSNQIVVHPPMNDSASVVSQASLWVVLFPAHVIGQQAYQHNAAFQVLAICLLACAD</sequence>
<protein>
    <submittedName>
        <fullName evidence="2">Uncharacterized protein</fullName>
    </submittedName>
</protein>
<dbReference type="Proteomes" id="UP000266841">
    <property type="component" value="Unassembled WGS sequence"/>
</dbReference>
<reference evidence="2 3" key="1">
    <citation type="journal article" date="2012" name="Genome Biol.">
        <title>Genome and low-iron response of an oceanic diatom adapted to chronic iron limitation.</title>
        <authorList>
            <person name="Lommer M."/>
            <person name="Specht M."/>
            <person name="Roy A.S."/>
            <person name="Kraemer L."/>
            <person name="Andreson R."/>
            <person name="Gutowska M.A."/>
            <person name="Wolf J."/>
            <person name="Bergner S.V."/>
            <person name="Schilhabel M.B."/>
            <person name="Klostermeier U.C."/>
            <person name="Beiko R.G."/>
            <person name="Rosenstiel P."/>
            <person name="Hippler M."/>
            <person name="Laroche J."/>
        </authorList>
    </citation>
    <scope>NUCLEOTIDE SEQUENCE [LARGE SCALE GENOMIC DNA]</scope>
    <source>
        <strain evidence="2 3">CCMP1005</strain>
    </source>
</reference>
<evidence type="ECO:0000313" key="3">
    <source>
        <dbReference type="Proteomes" id="UP000266841"/>
    </source>
</evidence>
<organism evidence="2 3">
    <name type="scientific">Thalassiosira oceanica</name>
    <name type="common">Marine diatom</name>
    <dbReference type="NCBI Taxonomy" id="159749"/>
    <lineage>
        <taxon>Eukaryota</taxon>
        <taxon>Sar</taxon>
        <taxon>Stramenopiles</taxon>
        <taxon>Ochrophyta</taxon>
        <taxon>Bacillariophyta</taxon>
        <taxon>Coscinodiscophyceae</taxon>
        <taxon>Thalassiosirophycidae</taxon>
        <taxon>Thalassiosirales</taxon>
        <taxon>Thalassiosiraceae</taxon>
        <taxon>Thalassiosira</taxon>
    </lineage>
</organism>
<dbReference type="EMBL" id="AGNL01005655">
    <property type="protein sequence ID" value="EJK72558.1"/>
    <property type="molecule type" value="Genomic_DNA"/>
</dbReference>
<gene>
    <name evidence="2" type="ORF">THAOC_05896</name>
</gene>
<comment type="caution">
    <text evidence="2">The sequence shown here is derived from an EMBL/GenBank/DDBJ whole genome shotgun (WGS) entry which is preliminary data.</text>
</comment>
<feature type="non-terminal residue" evidence="2">
    <location>
        <position position="404"/>
    </location>
</feature>
<evidence type="ECO:0000313" key="2">
    <source>
        <dbReference type="EMBL" id="EJK72558.1"/>
    </source>
</evidence>
<keyword evidence="3" id="KW-1185">Reference proteome</keyword>
<feature type="compositionally biased region" description="Basic and acidic residues" evidence="1">
    <location>
        <begin position="74"/>
        <end position="88"/>
    </location>
</feature>
<proteinExistence type="predicted"/>
<name>K0T1N3_THAOC</name>
<dbReference type="AlphaFoldDB" id="K0T1N3"/>
<feature type="region of interest" description="Disordered" evidence="1">
    <location>
        <begin position="55"/>
        <end position="106"/>
    </location>
</feature>
<evidence type="ECO:0000256" key="1">
    <source>
        <dbReference type="SAM" id="MobiDB-lite"/>
    </source>
</evidence>
<accession>K0T1N3</accession>